<dbReference type="InterPro" id="IPR017045">
    <property type="entry name" value="Malt_Pase/Glycosyl_Hdrlase"/>
</dbReference>
<dbReference type="InterPro" id="IPR005194">
    <property type="entry name" value="Glyco_hydro_65_C"/>
</dbReference>
<comment type="similarity">
    <text evidence="1">Belongs to the glycosyl hydrolase 65 family.</text>
</comment>
<dbReference type="InterPro" id="IPR011013">
    <property type="entry name" value="Gal_mutarotase_sf_dom"/>
</dbReference>
<feature type="binding site" evidence="6">
    <location>
        <begin position="610"/>
        <end position="611"/>
    </location>
    <ligand>
        <name>substrate</name>
    </ligand>
</feature>
<feature type="domain" description="Glycoside hydrolase family 65 central catalytic" evidence="7">
    <location>
        <begin position="313"/>
        <end position="708"/>
    </location>
</feature>
<dbReference type="EMBL" id="AP023354">
    <property type="protein sequence ID" value="BCJ28682.1"/>
    <property type="molecule type" value="Genomic_DNA"/>
</dbReference>
<keyword evidence="2" id="KW-0328">Glycosyltransferase</keyword>
<keyword evidence="11" id="KW-1185">Reference proteome</keyword>
<dbReference type="InterPro" id="IPR012341">
    <property type="entry name" value="6hp_glycosidase-like_sf"/>
</dbReference>
<evidence type="ECO:0000313" key="10">
    <source>
        <dbReference type="EMBL" id="BCJ28682.1"/>
    </source>
</evidence>
<dbReference type="PANTHER" id="PTHR11051">
    <property type="entry name" value="GLYCOSYL HYDROLASE-RELATED"/>
    <property type="match status" value="1"/>
</dbReference>
<dbReference type="InterPro" id="IPR037018">
    <property type="entry name" value="GH65_N"/>
</dbReference>
<dbReference type="KEGG" id="aser:Asera_27900"/>
<dbReference type="InterPro" id="IPR008928">
    <property type="entry name" value="6-hairpin_glycosidase_sf"/>
</dbReference>
<feature type="binding site" evidence="6">
    <location>
        <begin position="350"/>
        <end position="351"/>
    </location>
    <ligand>
        <name>substrate</name>
    </ligand>
</feature>
<name>A0A810L207_9ACTN</name>
<evidence type="ECO:0000259" key="8">
    <source>
        <dbReference type="Pfam" id="PF03633"/>
    </source>
</evidence>
<evidence type="ECO:0000256" key="6">
    <source>
        <dbReference type="PIRSR" id="PIRSR036289-51"/>
    </source>
</evidence>
<dbReference type="GO" id="GO:0016757">
    <property type="term" value="F:glycosyltransferase activity"/>
    <property type="evidence" value="ECO:0007669"/>
    <property type="project" value="UniProtKB-KW"/>
</dbReference>
<evidence type="ECO:0000259" key="7">
    <source>
        <dbReference type="Pfam" id="PF03632"/>
    </source>
</evidence>
<accession>A0A810L207</accession>
<dbReference type="GO" id="GO:0004553">
    <property type="term" value="F:hydrolase activity, hydrolyzing O-glycosyl compounds"/>
    <property type="evidence" value="ECO:0007669"/>
    <property type="project" value="TreeGrafter"/>
</dbReference>
<dbReference type="Pfam" id="PF03636">
    <property type="entry name" value="Glyco_hydro_65N"/>
    <property type="match status" value="1"/>
</dbReference>
<reference evidence="10" key="1">
    <citation type="submission" date="2020-08" db="EMBL/GenBank/DDBJ databases">
        <title>Whole genome shotgun sequence of Actinocatenispora sera NBRC 101916.</title>
        <authorList>
            <person name="Komaki H."/>
            <person name="Tamura T."/>
        </authorList>
    </citation>
    <scope>NUCLEOTIDE SEQUENCE</scope>
    <source>
        <strain evidence="10">NBRC 101916</strain>
    </source>
</reference>
<evidence type="ECO:0000259" key="9">
    <source>
        <dbReference type="Pfam" id="PF03636"/>
    </source>
</evidence>
<evidence type="ECO:0000256" key="4">
    <source>
        <dbReference type="ARBA" id="ARBA00023295"/>
    </source>
</evidence>
<dbReference type="InterPro" id="IPR005195">
    <property type="entry name" value="Glyco_hydro_65_M"/>
</dbReference>
<evidence type="ECO:0000256" key="3">
    <source>
        <dbReference type="ARBA" id="ARBA00022679"/>
    </source>
</evidence>
<keyword evidence="4" id="KW-0378">Hydrolase</keyword>
<dbReference type="PANTHER" id="PTHR11051:SF8">
    <property type="entry name" value="PROTEIN-GLUCOSYLGALACTOSYLHYDROXYLYSINE GLUCOSIDASE"/>
    <property type="match status" value="1"/>
</dbReference>
<gene>
    <name evidence="10" type="ORF">Asera_27900</name>
</gene>
<organism evidence="10 11">
    <name type="scientific">Actinocatenispora sera</name>
    <dbReference type="NCBI Taxonomy" id="390989"/>
    <lineage>
        <taxon>Bacteria</taxon>
        <taxon>Bacillati</taxon>
        <taxon>Actinomycetota</taxon>
        <taxon>Actinomycetes</taxon>
        <taxon>Micromonosporales</taxon>
        <taxon>Micromonosporaceae</taxon>
        <taxon>Actinocatenispora</taxon>
    </lineage>
</organism>
<dbReference type="Pfam" id="PF03633">
    <property type="entry name" value="Glyco_hydro_65C"/>
    <property type="match status" value="1"/>
</dbReference>
<dbReference type="InterPro" id="IPR005196">
    <property type="entry name" value="Glyco_hydro_65_N"/>
</dbReference>
<dbReference type="FunFam" id="1.50.10.10:FF:000053">
    <property type="entry name" value="Putative glycosyl hydrolase"/>
    <property type="match status" value="1"/>
</dbReference>
<dbReference type="AlphaFoldDB" id="A0A810L207"/>
<keyword evidence="4" id="KW-0326">Glycosidase</keyword>
<dbReference type="Gene3D" id="1.50.10.10">
    <property type="match status" value="1"/>
</dbReference>
<proteinExistence type="inferred from homology"/>
<evidence type="ECO:0000313" key="11">
    <source>
        <dbReference type="Proteomes" id="UP000680750"/>
    </source>
</evidence>
<dbReference type="Gene3D" id="2.60.420.10">
    <property type="entry name" value="Maltose phosphorylase, domain 3"/>
    <property type="match status" value="1"/>
</dbReference>
<dbReference type="SUPFAM" id="SSF74650">
    <property type="entry name" value="Galactose mutarotase-like"/>
    <property type="match status" value="1"/>
</dbReference>
<dbReference type="SUPFAM" id="SSF48208">
    <property type="entry name" value="Six-hairpin glycosidases"/>
    <property type="match status" value="1"/>
</dbReference>
<dbReference type="Gene3D" id="2.70.98.40">
    <property type="entry name" value="Glycoside hydrolase, family 65, N-terminal domain"/>
    <property type="match status" value="1"/>
</dbReference>
<dbReference type="RefSeq" id="WP_035298679.1">
    <property type="nucleotide sequence ID" value="NZ_AP023354.1"/>
</dbReference>
<evidence type="ECO:0000256" key="2">
    <source>
        <dbReference type="ARBA" id="ARBA00022676"/>
    </source>
</evidence>
<dbReference type="GO" id="GO:0030246">
    <property type="term" value="F:carbohydrate binding"/>
    <property type="evidence" value="ECO:0007669"/>
    <property type="project" value="InterPro"/>
</dbReference>
<feature type="domain" description="Glycoside hydrolase family 65 C-terminal" evidence="8">
    <location>
        <begin position="720"/>
        <end position="780"/>
    </location>
</feature>
<keyword evidence="3" id="KW-0808">Transferase</keyword>
<dbReference type="Proteomes" id="UP000680750">
    <property type="component" value="Chromosome"/>
</dbReference>
<sequence length="792" mass="88465">MSDAWTLSYDSFQPAEERRREALCTLGNGYLATRGSAPEPGSGGYRGTYLAGCYDRLTSTVAGSRSDDESMVNVTDWLPWTYSVDGGAWFDLGDVIVLSYRQELDLRHGVLTRQVRYRDSADRTSRLVQRRFVDMADPHRAASSITLYAEDWSGSVRLRSGLDASVTNSGVDRYAQLADQHLRVLSLDADDAGILVADTATVQSQVRVVAAAAHVLLNSSRAAWRSVPDGGRLWSQIDIDVVAGTSLTVDKTVAYYTSRDHAISEPREAAVAAVQDAAAFDTMLEAHVLAWRQLWDGVRLRFGGPLDRLRAIRLHTFHLLQTMSPHTADLDVGVPARGLSGEAYRGHVFWDELFVLPTLTAWLPQVARGALTYRYRRLAQARRAARTAGHAGAMFPWQSGSDGREESPATHLNPRSGRWMPDHSRLAHHVGLAVAFNVWQYHRATGDREFLHGPGAEIIVEVARFFASLARYDRSQDRYVIRGVIGPDEFHTRYPDSDRPGIDDNTYTNVMTAWVLRQAGEVLSELPEAQRSELSERLGLDPHEHSRWEHVMRRLAVPLLDNGMLAQFEGYQRLDELDWDHYRARYGNIQRLDRILEAEGHDINCYRASKQADVLMLLHLLPARELAEILTQLACPFDIAEIPHLIDYYLARTSHGSTLSSLVHAWVLARAHRRQAEYHLDQVLSADIADIQGGTTAEGIHLGAMAGSADLVRRCFAGIEVHDDALLIEPRWPAELGTLELHQRYQGHSLSVLIRHDHLTISSRPGRQPPIVVQHNGIDHLLAAAGTVRITL</sequence>
<evidence type="ECO:0000256" key="1">
    <source>
        <dbReference type="ARBA" id="ARBA00006768"/>
    </source>
</evidence>
<feature type="active site" description="Proton donor" evidence="5">
    <location>
        <position position="489"/>
    </location>
</feature>
<feature type="domain" description="Glycoside hydrolase family 65 N-terminal" evidence="9">
    <location>
        <begin position="9"/>
        <end position="259"/>
    </location>
</feature>
<evidence type="ECO:0000256" key="5">
    <source>
        <dbReference type="PIRSR" id="PIRSR036289-50"/>
    </source>
</evidence>
<dbReference type="Pfam" id="PF03632">
    <property type="entry name" value="Glyco_hydro_65m"/>
    <property type="match status" value="1"/>
</dbReference>
<dbReference type="PIRSF" id="PIRSF036289">
    <property type="entry name" value="Glycosyl_hydrolase_malt_phosph"/>
    <property type="match status" value="1"/>
</dbReference>
<protein>
    <submittedName>
        <fullName evidence="10">Trehalose 6-phosphate phosphorylase</fullName>
    </submittedName>
</protein>
<dbReference type="GO" id="GO:0005975">
    <property type="term" value="P:carbohydrate metabolic process"/>
    <property type="evidence" value="ECO:0007669"/>
    <property type="project" value="InterPro"/>
</dbReference>